<evidence type="ECO:0000259" key="10">
    <source>
        <dbReference type="Pfam" id="PF08511"/>
    </source>
</evidence>
<reference evidence="11 12" key="1">
    <citation type="journal article" date="2024" name="Nat. Commun.">
        <title>Phylogenomics reveals the evolutionary origins of lichenization in chlorophyte algae.</title>
        <authorList>
            <person name="Puginier C."/>
            <person name="Libourel C."/>
            <person name="Otte J."/>
            <person name="Skaloud P."/>
            <person name="Haon M."/>
            <person name="Grisel S."/>
            <person name="Petersen M."/>
            <person name="Berrin J.G."/>
            <person name="Delaux P.M."/>
            <person name="Dal Grande F."/>
            <person name="Keller J."/>
        </authorList>
    </citation>
    <scope>NUCLEOTIDE SEQUENCE [LARGE SCALE GENOMIC DNA]</scope>
    <source>
        <strain evidence="11 12">SAG 2145</strain>
    </source>
</reference>
<gene>
    <name evidence="11" type="ORF">WJX74_010318</name>
</gene>
<evidence type="ECO:0000256" key="2">
    <source>
        <dbReference type="ARBA" id="ARBA00004749"/>
    </source>
</evidence>
<evidence type="ECO:0000256" key="3">
    <source>
        <dbReference type="ARBA" id="ARBA00010766"/>
    </source>
</evidence>
<evidence type="ECO:0000256" key="6">
    <source>
        <dbReference type="ARBA" id="ARBA00023121"/>
    </source>
</evidence>
<keyword evidence="4 8" id="KW-0831">Ubiquinone biosynthesis</keyword>
<dbReference type="InterPro" id="IPR013718">
    <property type="entry name" value="COQ9_C"/>
</dbReference>
<feature type="region of interest" description="Disordered" evidence="9">
    <location>
        <begin position="39"/>
        <end position="61"/>
    </location>
</feature>
<dbReference type="Gene3D" id="1.10.357.10">
    <property type="entry name" value="Tetracycline Repressor, domain 2"/>
    <property type="match status" value="1"/>
</dbReference>
<dbReference type="Pfam" id="PF08511">
    <property type="entry name" value="COQ9"/>
    <property type="match status" value="1"/>
</dbReference>
<evidence type="ECO:0000256" key="8">
    <source>
        <dbReference type="RuleBase" id="RU366063"/>
    </source>
</evidence>
<keyword evidence="12" id="KW-1185">Reference proteome</keyword>
<dbReference type="FunFam" id="1.10.357.10:FF:000004">
    <property type="entry name" value="Ubiquinone biosynthesis protein COQ9, mitochondrial"/>
    <property type="match status" value="1"/>
</dbReference>
<comment type="similarity">
    <text evidence="3 8">Belongs to the COQ9 family.</text>
</comment>
<keyword evidence="6 8" id="KW-0446">Lipid-binding</keyword>
<comment type="function">
    <text evidence="8">Membrane-associated protein that warps the membrane surface to access and bind aromatic isoprenes with high specificity, including ubiquinone (CoQ) isoprene intermediates and presents them directly to Coq7, therefore facilitating the Coq7-mediated hydroxylase step. Participates in the biosynthesis of coenzyme Q, also named ubiquinone, an essential lipid-soluble electron transporter for aerobic cellular respiration.</text>
</comment>
<feature type="region of interest" description="Disordered" evidence="9">
    <location>
        <begin position="266"/>
        <end position="324"/>
    </location>
</feature>
<evidence type="ECO:0000313" key="11">
    <source>
        <dbReference type="EMBL" id="KAK9827204.1"/>
    </source>
</evidence>
<sequence length="324" mass="35326">MLESPDSQNLTFMDISTVGSWLLADDTRVRDSAVVQPPDISLAQGTGSQQQKGQQSYEGTDTKQRILHAALERVKELGWTRAALEAGCRDQGLSPAAVGMLPSGPAELVQFFIDQCNAELAAELARRKSELGMMRTIDRVKLAVRLRLEMLVPYIDSWPQALGLMAQPSAAVVGCRQLAFIVDEIWHAAGDKSADTSWYTKRALLASVYTSTELYMLTDYSPEYADTWESLDRRLADVMRLGSAAREARAAAATVAGSLGSVLSWVQQQMQQQPQQQQQPPSESEAEGPPQPSAPQWPSKQEPPSNLYTPAPPPSASMRPSAPA</sequence>
<comment type="caution">
    <text evidence="11">The sequence shown here is derived from an EMBL/GenBank/DDBJ whole genome shotgun (WGS) entry which is preliminary data.</text>
</comment>
<accession>A0AAW1R0H1</accession>
<feature type="compositionally biased region" description="Polar residues" evidence="9">
    <location>
        <begin position="298"/>
        <end position="308"/>
    </location>
</feature>
<evidence type="ECO:0000313" key="12">
    <source>
        <dbReference type="Proteomes" id="UP001438707"/>
    </source>
</evidence>
<evidence type="ECO:0000256" key="5">
    <source>
        <dbReference type="ARBA" id="ARBA00022946"/>
    </source>
</evidence>
<dbReference type="GO" id="GO:0006744">
    <property type="term" value="P:ubiquinone biosynthetic process"/>
    <property type="evidence" value="ECO:0007669"/>
    <property type="project" value="UniProtKB-UniRule"/>
</dbReference>
<feature type="compositionally biased region" description="Low complexity" evidence="9">
    <location>
        <begin position="44"/>
        <end position="56"/>
    </location>
</feature>
<dbReference type="InterPro" id="IPR012762">
    <property type="entry name" value="Ubiq_biosynth_COQ9"/>
</dbReference>
<proteinExistence type="inferred from homology"/>
<dbReference type="AlphaFoldDB" id="A0AAW1R0H1"/>
<name>A0AAW1R0H1_9CHLO</name>
<dbReference type="NCBIfam" id="TIGR02396">
    <property type="entry name" value="diverge_rpsU"/>
    <property type="match status" value="1"/>
</dbReference>
<dbReference type="GO" id="GO:0008289">
    <property type="term" value="F:lipid binding"/>
    <property type="evidence" value="ECO:0007669"/>
    <property type="project" value="UniProtKB-UniRule"/>
</dbReference>
<comment type="pathway">
    <text evidence="2 8">Cofactor biosynthesis; ubiquinone biosynthesis.</text>
</comment>
<dbReference type="EMBL" id="JALJOS010000019">
    <property type="protein sequence ID" value="KAK9827204.1"/>
    <property type="molecule type" value="Genomic_DNA"/>
</dbReference>
<dbReference type="PANTHER" id="PTHR21427">
    <property type="entry name" value="UBIQUINONE BIOSYNTHESIS PROTEIN COQ9, MITOCHONDRIAL"/>
    <property type="match status" value="1"/>
</dbReference>
<feature type="domain" description="COQ9 C-terminal" evidence="10">
    <location>
        <begin position="174"/>
        <end position="242"/>
    </location>
</feature>
<dbReference type="GO" id="GO:0005743">
    <property type="term" value="C:mitochondrial inner membrane"/>
    <property type="evidence" value="ECO:0007669"/>
    <property type="project" value="TreeGrafter"/>
</dbReference>
<organism evidence="11 12">
    <name type="scientific">Apatococcus lobatus</name>
    <dbReference type="NCBI Taxonomy" id="904363"/>
    <lineage>
        <taxon>Eukaryota</taxon>
        <taxon>Viridiplantae</taxon>
        <taxon>Chlorophyta</taxon>
        <taxon>core chlorophytes</taxon>
        <taxon>Trebouxiophyceae</taxon>
        <taxon>Chlorellales</taxon>
        <taxon>Chlorellaceae</taxon>
        <taxon>Apatococcus</taxon>
    </lineage>
</organism>
<evidence type="ECO:0000256" key="7">
    <source>
        <dbReference type="ARBA" id="ARBA00023128"/>
    </source>
</evidence>
<comment type="subcellular location">
    <subcellularLocation>
        <location evidence="1 8">Mitochondrion</location>
    </subcellularLocation>
</comment>
<evidence type="ECO:0000256" key="4">
    <source>
        <dbReference type="ARBA" id="ARBA00022688"/>
    </source>
</evidence>
<dbReference type="Proteomes" id="UP001438707">
    <property type="component" value="Unassembled WGS sequence"/>
</dbReference>
<evidence type="ECO:0000256" key="1">
    <source>
        <dbReference type="ARBA" id="ARBA00004173"/>
    </source>
</evidence>
<evidence type="ECO:0000256" key="9">
    <source>
        <dbReference type="SAM" id="MobiDB-lite"/>
    </source>
</evidence>
<feature type="compositionally biased region" description="Low complexity" evidence="9">
    <location>
        <begin position="266"/>
        <end position="283"/>
    </location>
</feature>
<dbReference type="PANTHER" id="PTHR21427:SF19">
    <property type="entry name" value="UBIQUINONE BIOSYNTHESIS PROTEIN COQ9, MITOCHONDRIAL"/>
    <property type="match status" value="1"/>
</dbReference>
<protein>
    <recommendedName>
        <fullName evidence="8">Ubiquinone biosynthesis protein</fullName>
    </recommendedName>
</protein>
<keyword evidence="5" id="KW-0809">Transit peptide</keyword>
<keyword evidence="7 8" id="KW-0496">Mitochondrion</keyword>